<evidence type="ECO:0000313" key="2">
    <source>
        <dbReference type="Proteomes" id="UP000823405"/>
    </source>
</evidence>
<dbReference type="EMBL" id="JAAAIN010000012">
    <property type="protein sequence ID" value="KAG0323041.1"/>
    <property type="molecule type" value="Genomic_DNA"/>
</dbReference>
<gene>
    <name evidence="1" type="ORF">BGZ97_001018</name>
</gene>
<dbReference type="OrthoDB" id="10514404at2759"/>
<evidence type="ECO:0008006" key="3">
    <source>
        <dbReference type="Google" id="ProtNLM"/>
    </source>
</evidence>
<keyword evidence="2" id="KW-1185">Reference proteome</keyword>
<dbReference type="Gene3D" id="2.60.120.1140">
    <property type="entry name" value="Protein of unknown function DUF192"/>
    <property type="match status" value="1"/>
</dbReference>
<proteinExistence type="predicted"/>
<reference evidence="1" key="1">
    <citation type="journal article" date="2020" name="Fungal Divers.">
        <title>Resolving the Mortierellaceae phylogeny through synthesis of multi-gene phylogenetics and phylogenomics.</title>
        <authorList>
            <person name="Vandepol N."/>
            <person name="Liber J."/>
            <person name="Desiro A."/>
            <person name="Na H."/>
            <person name="Kennedy M."/>
            <person name="Barry K."/>
            <person name="Grigoriev I.V."/>
            <person name="Miller A.N."/>
            <person name="O'Donnell K."/>
            <person name="Stajich J.E."/>
            <person name="Bonito G."/>
        </authorList>
    </citation>
    <scope>NUCLEOTIDE SEQUENCE</scope>
    <source>
        <strain evidence="1">NVP60</strain>
    </source>
</reference>
<dbReference type="Proteomes" id="UP000823405">
    <property type="component" value="Unassembled WGS sequence"/>
</dbReference>
<name>A0A9P6UWZ7_9FUNG</name>
<dbReference type="InterPro" id="IPR038695">
    <property type="entry name" value="Saro_0823-like_sf"/>
</dbReference>
<organism evidence="1 2">
    <name type="scientific">Linnemannia gamsii</name>
    <dbReference type="NCBI Taxonomy" id="64522"/>
    <lineage>
        <taxon>Eukaryota</taxon>
        <taxon>Fungi</taxon>
        <taxon>Fungi incertae sedis</taxon>
        <taxon>Mucoromycota</taxon>
        <taxon>Mortierellomycotina</taxon>
        <taxon>Mortierellomycetes</taxon>
        <taxon>Mortierellales</taxon>
        <taxon>Mortierellaceae</taxon>
        <taxon>Linnemannia</taxon>
    </lineage>
</organism>
<sequence>MHRTNLGPNEGMLFVFDESAQHCFWMKNTKLPLSIAFIDDHGTITDIAEMNPETMANHCPTRAGRYALEMNRGWFAAKGIQPGMAIGGLPAWQETSR</sequence>
<dbReference type="PANTHER" id="PTHR37953">
    <property type="entry name" value="UPF0127 PROTEIN MJ1496"/>
    <property type="match status" value="1"/>
</dbReference>
<evidence type="ECO:0000313" key="1">
    <source>
        <dbReference type="EMBL" id="KAG0323041.1"/>
    </source>
</evidence>
<comment type="caution">
    <text evidence="1">The sequence shown here is derived from an EMBL/GenBank/DDBJ whole genome shotgun (WGS) entry which is preliminary data.</text>
</comment>
<accession>A0A9P6UWZ7</accession>
<dbReference type="AlphaFoldDB" id="A0A9P6UWZ7"/>
<dbReference type="InterPro" id="IPR003795">
    <property type="entry name" value="DUF192"/>
</dbReference>
<dbReference type="Pfam" id="PF02643">
    <property type="entry name" value="DUF192"/>
    <property type="match status" value="1"/>
</dbReference>
<protein>
    <recommendedName>
        <fullName evidence="3">DUF192 domain-containing protein</fullName>
    </recommendedName>
</protein>
<dbReference type="PANTHER" id="PTHR37953:SF1">
    <property type="entry name" value="UPF0127 PROTEIN MJ1496"/>
    <property type="match status" value="1"/>
</dbReference>